<keyword evidence="7" id="KW-1133">Transmembrane helix</keyword>
<evidence type="ECO:0000313" key="14">
    <source>
        <dbReference type="Proteomes" id="UP000092461"/>
    </source>
</evidence>
<protein>
    <recommendedName>
        <fullName evidence="11">3-hydroxy-3-methylglutaryl coenzyme A reductase</fullName>
        <shortName evidence="11">HMG-CoA reductase</shortName>
        <ecNumber evidence="11">1.1.1.34</ecNumber>
    </recommendedName>
</protein>
<dbReference type="GO" id="GO:0005778">
    <property type="term" value="C:peroxisomal membrane"/>
    <property type="evidence" value="ECO:0007669"/>
    <property type="project" value="TreeGrafter"/>
</dbReference>
<evidence type="ECO:0000256" key="11">
    <source>
        <dbReference type="RuleBase" id="RU361219"/>
    </source>
</evidence>
<dbReference type="FunFam" id="3.30.70.420:FF:000001">
    <property type="entry name" value="3-hydroxy-3-methylglutaryl coenzyme A reductase"/>
    <property type="match status" value="1"/>
</dbReference>
<accession>A0A1B0EYV2</accession>
<dbReference type="Gene3D" id="3.90.770.10">
    <property type="entry name" value="3-hydroxy-3-methylglutaryl-coenzyme A Reductase, Chain A, domain 2"/>
    <property type="match status" value="1"/>
</dbReference>
<evidence type="ECO:0000256" key="7">
    <source>
        <dbReference type="ARBA" id="ARBA00022989"/>
    </source>
</evidence>
<dbReference type="PANTHER" id="PTHR10572">
    <property type="entry name" value="3-HYDROXY-3-METHYLGLUTARYL-COENZYME A REDUCTASE"/>
    <property type="match status" value="1"/>
</dbReference>
<sequence>MANQLNLSKVPVSVAMNQSMETTNVQENKRPIFDITTDSFDEEPETSSINPDQVTKKLKDLSCAEEDEENLPVRPLIVCVQILNSDDAGESLTDKEIRMLVKAGHCPLYKIEKMLNNPERGVKIRRQIVTENAKFAPQILSDLPYTSYDYSKVMNACCENVLGYVQIPLGYAGPLLLDGKTYYVPMATTEGALVASTNRGCKAISARGVTSVVHDVGMTRAPCVRFPDISQAAKAKAWIETTANYEAIKAMFNSTSRFGRLQEIMIAMNGPLLFLRFRSHTGDAMGMNMVSKGTEKALTHIKENFPEMEVISLSGNFCADKKPTAVNWIKGRGKSVVCEAIVPAEQLRSILKTDAKTLAQCNKLKNLVGSSMAGSIGGNNAHAANMVTAIFIATGQDPAQNVTSSNCSTSMEVYGKNEEDLYMTCTMPSLEVGTIGGGTVLTAQSACLNMLGLRGSHPTDPGQNAKTLASVICATVMAGEISLMAALVNNDLVKSHMVHNRSATNLAEFQKQELAAMQNFPKFDNTRN</sequence>
<organism evidence="13 14">
    <name type="scientific">Lutzomyia longipalpis</name>
    <name type="common">Sand fly</name>
    <dbReference type="NCBI Taxonomy" id="7200"/>
    <lineage>
        <taxon>Eukaryota</taxon>
        <taxon>Metazoa</taxon>
        <taxon>Ecdysozoa</taxon>
        <taxon>Arthropoda</taxon>
        <taxon>Hexapoda</taxon>
        <taxon>Insecta</taxon>
        <taxon>Pterygota</taxon>
        <taxon>Neoptera</taxon>
        <taxon>Endopterygota</taxon>
        <taxon>Diptera</taxon>
        <taxon>Nematocera</taxon>
        <taxon>Psychodoidea</taxon>
        <taxon>Psychodidae</taxon>
        <taxon>Lutzomyia</taxon>
        <taxon>Lutzomyia</taxon>
    </lineage>
</organism>
<dbReference type="PANTHER" id="PTHR10572:SF24">
    <property type="entry name" value="3-HYDROXY-3-METHYLGLUTARYL-COENZYME A REDUCTASE"/>
    <property type="match status" value="1"/>
</dbReference>
<comment type="catalytic activity">
    <reaction evidence="11">
        <text>(R)-mevalonate + 2 NADP(+) + CoA = (3S)-3-hydroxy-3-methylglutaryl-CoA + 2 NADPH + 2 H(+)</text>
        <dbReference type="Rhea" id="RHEA:15989"/>
        <dbReference type="ChEBI" id="CHEBI:15378"/>
        <dbReference type="ChEBI" id="CHEBI:36464"/>
        <dbReference type="ChEBI" id="CHEBI:43074"/>
        <dbReference type="ChEBI" id="CHEBI:57287"/>
        <dbReference type="ChEBI" id="CHEBI:57783"/>
        <dbReference type="ChEBI" id="CHEBI:58349"/>
        <dbReference type="EC" id="1.1.1.34"/>
    </reaction>
</comment>
<reference evidence="13" key="3">
    <citation type="submission" date="2020-05" db="UniProtKB">
        <authorList>
            <consortium name="EnsemblMetazoa"/>
        </authorList>
    </citation>
    <scope>IDENTIFICATION</scope>
    <source>
        <strain evidence="13">Jacobina</strain>
    </source>
</reference>
<reference evidence="14" key="1">
    <citation type="submission" date="2012-05" db="EMBL/GenBank/DDBJ databases">
        <title>Whole Genome Assembly of Lutzomyia longipalpis.</title>
        <authorList>
            <person name="Richards S."/>
            <person name="Qu C."/>
            <person name="Dillon R."/>
            <person name="Worley K."/>
            <person name="Scherer S."/>
            <person name="Batterton M."/>
            <person name="Taylor A."/>
            <person name="Hawes A."/>
            <person name="Hernandez B."/>
            <person name="Kovar C."/>
            <person name="Mandapat C."/>
            <person name="Pham C."/>
            <person name="Qu C."/>
            <person name="Jing C."/>
            <person name="Bess C."/>
            <person name="Bandaranaike D."/>
            <person name="Ngo D."/>
            <person name="Ongeri F."/>
            <person name="Arias F."/>
            <person name="Lara F."/>
            <person name="Weissenberger G."/>
            <person name="Kamau G."/>
            <person name="Han H."/>
            <person name="Shen H."/>
            <person name="Dinh H."/>
            <person name="Khalil I."/>
            <person name="Jones J."/>
            <person name="Shafer J."/>
            <person name="Jayaseelan J."/>
            <person name="Quiroz J."/>
            <person name="Blankenburg K."/>
            <person name="Nguyen L."/>
            <person name="Jackson L."/>
            <person name="Francisco L."/>
            <person name="Tang L.-Y."/>
            <person name="Pu L.-L."/>
            <person name="Perales L."/>
            <person name="Lorensuhewa L."/>
            <person name="Munidasa M."/>
            <person name="Coyle M."/>
            <person name="Taylor M."/>
            <person name="Puazo M."/>
            <person name="Firestine M."/>
            <person name="Scheel M."/>
            <person name="Javaid M."/>
            <person name="Wang M."/>
            <person name="Li M."/>
            <person name="Tabassum N."/>
            <person name="Saada N."/>
            <person name="Osuji N."/>
            <person name="Aqrawi P."/>
            <person name="Fu Q."/>
            <person name="Thornton R."/>
            <person name="Raj R."/>
            <person name="Goodspeed R."/>
            <person name="Mata R."/>
            <person name="Najjar R."/>
            <person name="Gubbala S."/>
            <person name="Lee S."/>
            <person name="Denson S."/>
            <person name="Patil S."/>
            <person name="Macmil S."/>
            <person name="Qi S."/>
            <person name="Matskevitch T."/>
            <person name="Palculict T."/>
            <person name="Mathew T."/>
            <person name="Vee V."/>
            <person name="Velamala V."/>
            <person name="Korchina V."/>
            <person name="Cai W."/>
            <person name="Liu W."/>
            <person name="Dai W."/>
            <person name="Zou X."/>
            <person name="Zhu Y."/>
            <person name="Zhang Y."/>
            <person name="Wu Y.-Q."/>
            <person name="Xin Y."/>
            <person name="Nazarath L."/>
            <person name="Kovar C."/>
            <person name="Han Y."/>
            <person name="Muzny D."/>
            <person name="Gibbs R."/>
        </authorList>
    </citation>
    <scope>NUCLEOTIDE SEQUENCE [LARGE SCALE GENOMIC DNA]</scope>
    <source>
        <strain evidence="14">Jacobina</strain>
    </source>
</reference>
<dbReference type="Gene3D" id="1.10.3270.10">
    <property type="entry name" value="HMGR, N-terminal domain"/>
    <property type="match status" value="1"/>
</dbReference>
<dbReference type="Proteomes" id="UP000092461">
    <property type="component" value="Unassembled WGS sequence"/>
</dbReference>
<dbReference type="EnsemblMetazoa" id="LLOJ006209-RA">
    <property type="protein sequence ID" value="LLOJ006209-PA"/>
    <property type="gene ID" value="LLOJ006209"/>
</dbReference>
<dbReference type="SUPFAM" id="SSF56542">
    <property type="entry name" value="Substrate-binding domain of HMG-CoA reductase"/>
    <property type="match status" value="1"/>
</dbReference>
<dbReference type="EC" id="1.1.1.34" evidence="11"/>
<keyword evidence="8 11" id="KW-0560">Oxidoreductase</keyword>
<dbReference type="InterPro" id="IPR002202">
    <property type="entry name" value="HMG_CoA_Rdtase"/>
</dbReference>
<dbReference type="NCBIfam" id="TIGR00533">
    <property type="entry name" value="HMG_CoA_R_NADP"/>
    <property type="match status" value="1"/>
</dbReference>
<dbReference type="InterPro" id="IPR004554">
    <property type="entry name" value="HMG_CoA_Rdtase_eu_arc"/>
</dbReference>
<evidence type="ECO:0000256" key="6">
    <source>
        <dbReference type="ARBA" id="ARBA00022857"/>
    </source>
</evidence>
<dbReference type="InterPro" id="IPR009023">
    <property type="entry name" value="HMG_CoA_Rdtase_NAD(P)-bd_sf"/>
</dbReference>
<dbReference type="GO" id="GO:0050661">
    <property type="term" value="F:NADP binding"/>
    <property type="evidence" value="ECO:0007669"/>
    <property type="project" value="InterPro"/>
</dbReference>
<dbReference type="PROSITE" id="PS00318">
    <property type="entry name" value="HMG_COA_REDUCTASE_2"/>
    <property type="match status" value="1"/>
</dbReference>
<keyword evidence="5 11" id="KW-0256">Endoplasmic reticulum</keyword>
<dbReference type="GO" id="GO:0015936">
    <property type="term" value="P:coenzyme A metabolic process"/>
    <property type="evidence" value="ECO:0007669"/>
    <property type="project" value="InterPro"/>
</dbReference>
<evidence type="ECO:0000256" key="4">
    <source>
        <dbReference type="ARBA" id="ARBA00022692"/>
    </source>
</evidence>
<dbReference type="InterPro" id="IPR009029">
    <property type="entry name" value="HMG_CoA_Rdtase_sub-bd_dom_sf"/>
</dbReference>
<name>A0A1B0EYV2_LUTLO</name>
<reference evidence="12" key="2">
    <citation type="journal article" date="2020" name="BMC">
        <title>Leishmania infection induces a limited differential gene expression in the sand fly midgut.</title>
        <authorList>
            <person name="Coutinho-Abreu I.V."/>
            <person name="Serafim T.D."/>
            <person name="Meneses C."/>
            <person name="Kamhawi S."/>
            <person name="Oliveira F."/>
            <person name="Valenzuela J.G."/>
        </authorList>
    </citation>
    <scope>NUCLEOTIDE SEQUENCE</scope>
    <source>
        <strain evidence="12">Jacobina</strain>
        <tissue evidence="12">Midgut</tissue>
    </source>
</reference>
<dbReference type="GO" id="GO:0008299">
    <property type="term" value="P:isoprenoid biosynthetic process"/>
    <property type="evidence" value="ECO:0007669"/>
    <property type="project" value="UniProtKB-KW"/>
</dbReference>
<dbReference type="Pfam" id="PF00368">
    <property type="entry name" value="HMG-CoA_red"/>
    <property type="match status" value="1"/>
</dbReference>
<dbReference type="InterPro" id="IPR023074">
    <property type="entry name" value="HMG_CoA_Rdtase_cat_sf"/>
</dbReference>
<dbReference type="GO" id="GO:0005789">
    <property type="term" value="C:endoplasmic reticulum membrane"/>
    <property type="evidence" value="ECO:0007669"/>
    <property type="project" value="UniProtKB-SubCell"/>
</dbReference>
<evidence type="ECO:0000256" key="8">
    <source>
        <dbReference type="ARBA" id="ARBA00023002"/>
    </source>
</evidence>
<evidence type="ECO:0000256" key="10">
    <source>
        <dbReference type="ARBA" id="ARBA00023229"/>
    </source>
</evidence>
<evidence type="ECO:0000313" key="13">
    <source>
        <dbReference type="EnsemblMetazoa" id="LLOJ006209-PA"/>
    </source>
</evidence>
<dbReference type="InterPro" id="IPR004816">
    <property type="entry name" value="HMG_CoA_Rdtase_metazoan"/>
</dbReference>
<dbReference type="PROSITE" id="PS01192">
    <property type="entry name" value="HMG_COA_REDUCTASE_3"/>
    <property type="match status" value="1"/>
</dbReference>
<dbReference type="PRINTS" id="PR00071">
    <property type="entry name" value="HMGCOARDTASE"/>
</dbReference>
<proteinExistence type="inferred from homology"/>
<dbReference type="GO" id="GO:0004420">
    <property type="term" value="F:hydroxymethylglutaryl-CoA reductase (NADPH) activity"/>
    <property type="evidence" value="ECO:0007669"/>
    <property type="project" value="UniProtKB-EC"/>
</dbReference>
<dbReference type="UniPathway" id="UPA00058">
    <property type="reaction ID" value="UER00103"/>
</dbReference>
<dbReference type="SUPFAM" id="SSF55035">
    <property type="entry name" value="NAD-binding domain of HMG-CoA reductase"/>
    <property type="match status" value="1"/>
</dbReference>
<comment type="similarity">
    <text evidence="3 11">Belongs to the HMG-CoA reductase family.</text>
</comment>
<comment type="pathway">
    <text evidence="2 11">Metabolic intermediate biosynthesis; (R)-mevalonate biosynthesis; (R)-mevalonate from acetyl-CoA: step 3/3.</text>
</comment>
<keyword evidence="9" id="KW-0472">Membrane</keyword>
<evidence type="ECO:0000256" key="1">
    <source>
        <dbReference type="ARBA" id="ARBA00004477"/>
    </source>
</evidence>
<dbReference type="AlphaFoldDB" id="A0A1B0EYV2"/>
<dbReference type="InterPro" id="IPR023076">
    <property type="entry name" value="HMG_CoA_Rdtase_CS"/>
</dbReference>
<keyword evidence="6 11" id="KW-0521">NADP</keyword>
<dbReference type="PROSITE" id="PS00066">
    <property type="entry name" value="HMG_COA_REDUCTASE_1"/>
    <property type="match status" value="1"/>
</dbReference>
<dbReference type="CDD" id="cd00643">
    <property type="entry name" value="HMG-CoA_reductase_classI"/>
    <property type="match status" value="1"/>
</dbReference>
<dbReference type="EMBL" id="GITU01000119">
    <property type="protein sequence ID" value="MBC1168822.1"/>
    <property type="molecule type" value="Transcribed_RNA"/>
</dbReference>
<dbReference type="VEuPathDB" id="VectorBase:LLONM1_000295"/>
<evidence type="ECO:0000313" key="12">
    <source>
        <dbReference type="EMBL" id="MBC1168822.1"/>
    </source>
</evidence>
<dbReference type="EMBL" id="AJWK01020012">
    <property type="status" value="NOT_ANNOTATED_CDS"/>
    <property type="molecule type" value="Genomic_DNA"/>
</dbReference>
<evidence type="ECO:0000256" key="2">
    <source>
        <dbReference type="ARBA" id="ARBA00005084"/>
    </source>
</evidence>
<comment type="subcellular location">
    <subcellularLocation>
        <location evidence="1 11">Endoplasmic reticulum membrane</location>
        <topology evidence="1 11">Multi-pass membrane protein</topology>
    </subcellularLocation>
</comment>
<dbReference type="NCBIfam" id="TIGR00920">
    <property type="entry name" value="2A060605"/>
    <property type="match status" value="1"/>
</dbReference>
<evidence type="ECO:0000256" key="9">
    <source>
        <dbReference type="ARBA" id="ARBA00023136"/>
    </source>
</evidence>
<dbReference type="GO" id="GO:0016126">
    <property type="term" value="P:sterol biosynthetic process"/>
    <property type="evidence" value="ECO:0007669"/>
    <property type="project" value="TreeGrafter"/>
</dbReference>
<evidence type="ECO:0000256" key="3">
    <source>
        <dbReference type="ARBA" id="ARBA00007661"/>
    </source>
</evidence>
<dbReference type="FunFam" id="1.10.3270.10:FF:000001">
    <property type="entry name" value="3-hydroxy-3-methylglutaryl coenzyme A reductase"/>
    <property type="match status" value="1"/>
</dbReference>
<dbReference type="InterPro" id="IPR023282">
    <property type="entry name" value="HMG_CoA_Rdtase_N"/>
</dbReference>
<keyword evidence="14" id="KW-1185">Reference proteome</keyword>
<dbReference type="PROSITE" id="PS50065">
    <property type="entry name" value="HMG_COA_REDUCTASE_4"/>
    <property type="match status" value="1"/>
</dbReference>
<dbReference type="FunFam" id="3.90.770.10:FF:000001">
    <property type="entry name" value="3-hydroxy-3-methylglutaryl coenzyme A reductase"/>
    <property type="match status" value="1"/>
</dbReference>
<keyword evidence="4" id="KW-0812">Transmembrane</keyword>
<dbReference type="Gene3D" id="3.30.70.420">
    <property type="entry name" value="Hydroxymethylglutaryl-CoA reductase, class I/II, NAD/NADP-binding domain"/>
    <property type="match status" value="1"/>
</dbReference>
<evidence type="ECO:0000256" key="5">
    <source>
        <dbReference type="ARBA" id="ARBA00022824"/>
    </source>
</evidence>
<keyword evidence="10" id="KW-0414">Isoprene biosynthesis</keyword>
<dbReference type="VEuPathDB" id="VectorBase:LLOJ006209"/>